<dbReference type="PROSITE" id="PS51898">
    <property type="entry name" value="TYR_RECOMBINASE"/>
    <property type="match status" value="1"/>
</dbReference>
<feature type="domain" description="Tyr recombinase" evidence="6">
    <location>
        <begin position="231"/>
        <end position="414"/>
    </location>
</feature>
<evidence type="ECO:0000256" key="4">
    <source>
        <dbReference type="ARBA" id="ARBA00023172"/>
    </source>
</evidence>
<evidence type="ECO:0000256" key="5">
    <source>
        <dbReference type="PROSITE-ProRule" id="PRU01248"/>
    </source>
</evidence>
<dbReference type="Pfam" id="PF02899">
    <property type="entry name" value="Phage_int_SAM_1"/>
    <property type="match status" value="1"/>
</dbReference>
<evidence type="ECO:0000259" key="7">
    <source>
        <dbReference type="PROSITE" id="PS51900"/>
    </source>
</evidence>
<dbReference type="InterPro" id="IPR013762">
    <property type="entry name" value="Integrase-like_cat_sf"/>
</dbReference>
<gene>
    <name evidence="8" type="ORF">SAE02_75350</name>
</gene>
<dbReference type="Gene3D" id="1.10.443.10">
    <property type="entry name" value="Intergrase catalytic core"/>
    <property type="match status" value="1"/>
</dbReference>
<evidence type="ECO:0000313" key="8">
    <source>
        <dbReference type="EMBL" id="GEO43387.1"/>
    </source>
</evidence>
<dbReference type="EMBL" id="BJYZ01000080">
    <property type="protein sequence ID" value="GEO43387.1"/>
    <property type="molecule type" value="Genomic_DNA"/>
</dbReference>
<dbReference type="PANTHER" id="PTHR30349:SF81">
    <property type="entry name" value="TYROSINE RECOMBINASE XERC"/>
    <property type="match status" value="1"/>
</dbReference>
<dbReference type="InterPro" id="IPR002104">
    <property type="entry name" value="Integrase_catalytic"/>
</dbReference>
<evidence type="ECO:0000256" key="3">
    <source>
        <dbReference type="ARBA" id="ARBA00023125"/>
    </source>
</evidence>
<dbReference type="OrthoDB" id="67979at2"/>
<keyword evidence="3 5" id="KW-0238">DNA-binding</keyword>
<dbReference type="InterPro" id="IPR010998">
    <property type="entry name" value="Integrase_recombinase_N"/>
</dbReference>
<proteinExistence type="predicted"/>
<dbReference type="PANTHER" id="PTHR30349">
    <property type="entry name" value="PHAGE INTEGRASE-RELATED"/>
    <property type="match status" value="1"/>
</dbReference>
<dbReference type="InterPro" id="IPR011010">
    <property type="entry name" value="DNA_brk_join_enz"/>
</dbReference>
<name>A0A512E3U5_9PROT</name>
<evidence type="ECO:0000313" key="9">
    <source>
        <dbReference type="Proteomes" id="UP000321523"/>
    </source>
</evidence>
<dbReference type="InterPro" id="IPR044068">
    <property type="entry name" value="CB"/>
</dbReference>
<dbReference type="GO" id="GO:0006310">
    <property type="term" value="P:DNA recombination"/>
    <property type="evidence" value="ECO:0007669"/>
    <property type="project" value="UniProtKB-KW"/>
</dbReference>
<dbReference type="CDD" id="cd01188">
    <property type="entry name" value="INT_RitA_C_like"/>
    <property type="match status" value="1"/>
</dbReference>
<feature type="domain" description="Core-binding (CB)" evidence="7">
    <location>
        <begin position="123"/>
        <end position="208"/>
    </location>
</feature>
<keyword evidence="2" id="KW-0229">DNA integration</keyword>
<evidence type="ECO:0000256" key="1">
    <source>
        <dbReference type="ARBA" id="ARBA00022829"/>
    </source>
</evidence>
<evidence type="ECO:0000256" key="2">
    <source>
        <dbReference type="ARBA" id="ARBA00022908"/>
    </source>
</evidence>
<dbReference type="AlphaFoldDB" id="A0A512E3U5"/>
<dbReference type="GO" id="GO:0015074">
    <property type="term" value="P:DNA integration"/>
    <property type="evidence" value="ECO:0007669"/>
    <property type="project" value="UniProtKB-KW"/>
</dbReference>
<dbReference type="InterPro" id="IPR050090">
    <property type="entry name" value="Tyrosine_recombinase_XerCD"/>
</dbReference>
<accession>A0A512E3U5</accession>
<keyword evidence="4" id="KW-0233">DNA recombination</keyword>
<protein>
    <submittedName>
        <fullName evidence="8">Putative integrase/recombinase y4rA</fullName>
    </submittedName>
</protein>
<sequence length="421" mass="47970">MLERYFIRPDTVDRIRASWIGEPIERYVGWLTEHRYSTRNVFRRVPILVRFGTFAAGRGATRWDELPAHVDAFVADWVQARGNQADPATRRKVGLDVRNAVEQMLTVALPDHAATNRRPHAPDPFRRQAAGFFTYLREERGLRDASIRHYGHFLRGFEGYLGRVGCHDLKDLTPLLLSAFVTKSAGRFGRTAMIGLCSALRVFLRYLHRERAVDRDLAHGVEPPQVYRLAELPRSITWDEVRRMLETVDRRAPVGRRDYAILLLLITYGLRAREVAGLTLDDLDWKRERLHVRERKADHVALYPLSPIVGEAIVDYLRQGRPQTADRHLFFRHLAPHRPLTYAAVSSLASHYLHKAGIPVHRAGSHTLRHTCVQRLVDAGFPLKTIGDYVGHRSASSTEVYAKVAIETLRNVALGDGEALP</sequence>
<dbReference type="PROSITE" id="PS51900">
    <property type="entry name" value="CB"/>
    <property type="match status" value="1"/>
</dbReference>
<organism evidence="8 9">
    <name type="scientific">Skermanella aerolata</name>
    <dbReference type="NCBI Taxonomy" id="393310"/>
    <lineage>
        <taxon>Bacteria</taxon>
        <taxon>Pseudomonadati</taxon>
        <taxon>Pseudomonadota</taxon>
        <taxon>Alphaproteobacteria</taxon>
        <taxon>Rhodospirillales</taxon>
        <taxon>Azospirillaceae</taxon>
        <taxon>Skermanella</taxon>
    </lineage>
</organism>
<evidence type="ECO:0000259" key="6">
    <source>
        <dbReference type="PROSITE" id="PS51898"/>
    </source>
</evidence>
<keyword evidence="1" id="KW-0159">Chromosome partition</keyword>
<comment type="caution">
    <text evidence="8">The sequence shown here is derived from an EMBL/GenBank/DDBJ whole genome shotgun (WGS) entry which is preliminary data.</text>
</comment>
<dbReference type="Gene3D" id="1.10.150.130">
    <property type="match status" value="1"/>
</dbReference>
<keyword evidence="9" id="KW-1185">Reference proteome</keyword>
<dbReference type="SUPFAM" id="SSF56349">
    <property type="entry name" value="DNA breaking-rejoining enzymes"/>
    <property type="match status" value="1"/>
</dbReference>
<dbReference type="InterPro" id="IPR004107">
    <property type="entry name" value="Integrase_SAM-like_N"/>
</dbReference>
<dbReference type="Pfam" id="PF00589">
    <property type="entry name" value="Phage_integrase"/>
    <property type="match status" value="1"/>
</dbReference>
<dbReference type="RefSeq" id="WP_044437017.1">
    <property type="nucleotide sequence ID" value="NZ_BJYZ01000080.1"/>
</dbReference>
<dbReference type="GO" id="GO:0007059">
    <property type="term" value="P:chromosome segregation"/>
    <property type="evidence" value="ECO:0007669"/>
    <property type="project" value="UniProtKB-KW"/>
</dbReference>
<dbReference type="GO" id="GO:0003677">
    <property type="term" value="F:DNA binding"/>
    <property type="evidence" value="ECO:0007669"/>
    <property type="project" value="UniProtKB-UniRule"/>
</dbReference>
<dbReference type="Proteomes" id="UP000321523">
    <property type="component" value="Unassembled WGS sequence"/>
</dbReference>
<reference evidence="8 9" key="1">
    <citation type="submission" date="2019-07" db="EMBL/GenBank/DDBJ databases">
        <title>Whole genome shotgun sequence of Skermanella aerolata NBRC 106429.</title>
        <authorList>
            <person name="Hosoyama A."/>
            <person name="Uohara A."/>
            <person name="Ohji S."/>
            <person name="Ichikawa N."/>
        </authorList>
    </citation>
    <scope>NUCLEOTIDE SEQUENCE [LARGE SCALE GENOMIC DNA]</scope>
    <source>
        <strain evidence="8 9">NBRC 106429</strain>
    </source>
</reference>